<feature type="transmembrane region" description="Helical" evidence="9">
    <location>
        <begin position="541"/>
        <end position="561"/>
    </location>
</feature>
<evidence type="ECO:0000256" key="1">
    <source>
        <dbReference type="ARBA" id="ARBA00004429"/>
    </source>
</evidence>
<feature type="transmembrane region" description="Helical" evidence="9">
    <location>
        <begin position="970"/>
        <end position="993"/>
    </location>
</feature>
<dbReference type="Pfam" id="PF00873">
    <property type="entry name" value="ACR_tran"/>
    <property type="match status" value="1"/>
</dbReference>
<dbReference type="STRING" id="1760988.SAMN02949497_1858"/>
<name>A0A1Y6CWB4_9GAMM</name>
<gene>
    <name evidence="10" type="ORF">SAMN02949497_1858</name>
</gene>
<dbReference type="GO" id="GO:0005886">
    <property type="term" value="C:plasma membrane"/>
    <property type="evidence" value="ECO:0007669"/>
    <property type="project" value="UniProtKB-SubCell"/>
</dbReference>
<comment type="similarity">
    <text evidence="2 9">Belongs to the resistance-nodulation-cell division (RND) (TC 2.A.6) family.</text>
</comment>
<feature type="transmembrane region" description="Helical" evidence="9">
    <location>
        <begin position="894"/>
        <end position="915"/>
    </location>
</feature>
<protein>
    <recommendedName>
        <fullName evidence="9">Efflux pump membrane transporter</fullName>
    </recommendedName>
</protein>
<dbReference type="FunFam" id="1.20.1640.10:FF:000001">
    <property type="entry name" value="Efflux pump membrane transporter"/>
    <property type="match status" value="1"/>
</dbReference>
<proteinExistence type="inferred from homology"/>
<keyword evidence="5 9" id="KW-0997">Cell inner membrane</keyword>
<feature type="transmembrane region" description="Helical" evidence="9">
    <location>
        <begin position="1005"/>
        <end position="1027"/>
    </location>
</feature>
<dbReference type="Gene3D" id="3.30.70.1430">
    <property type="entry name" value="Multidrug efflux transporter AcrB pore domain"/>
    <property type="match status" value="2"/>
</dbReference>
<evidence type="ECO:0000256" key="3">
    <source>
        <dbReference type="ARBA" id="ARBA00022448"/>
    </source>
</evidence>
<evidence type="ECO:0000256" key="4">
    <source>
        <dbReference type="ARBA" id="ARBA00022475"/>
    </source>
</evidence>
<keyword evidence="11" id="KW-1185">Reference proteome</keyword>
<dbReference type="InterPro" id="IPR004764">
    <property type="entry name" value="MdtF-like"/>
</dbReference>
<keyword evidence="6 9" id="KW-0812">Transmembrane</keyword>
<dbReference type="SUPFAM" id="SSF82714">
    <property type="entry name" value="Multidrug efflux transporter AcrB TolC docking domain, DN and DC subdomains"/>
    <property type="match status" value="2"/>
</dbReference>
<feature type="transmembrane region" description="Helical" evidence="9">
    <location>
        <begin position="367"/>
        <end position="387"/>
    </location>
</feature>
<dbReference type="PANTHER" id="PTHR32063:SF9">
    <property type="entry name" value="SIMILAR TO MULTIDRUG RESISTANCE PROTEIN MEXB"/>
    <property type="match status" value="1"/>
</dbReference>
<dbReference type="OrthoDB" id="9758297at2"/>
<dbReference type="GO" id="GO:0015562">
    <property type="term" value="F:efflux transmembrane transporter activity"/>
    <property type="evidence" value="ECO:0007669"/>
    <property type="project" value="InterPro"/>
</dbReference>
<feature type="transmembrane region" description="Helical" evidence="9">
    <location>
        <begin position="927"/>
        <end position="949"/>
    </location>
</feature>
<dbReference type="GO" id="GO:0009636">
    <property type="term" value="P:response to toxic substance"/>
    <property type="evidence" value="ECO:0007669"/>
    <property type="project" value="UniProtKB-ARBA"/>
</dbReference>
<dbReference type="Proteomes" id="UP000192923">
    <property type="component" value="Unassembled WGS sequence"/>
</dbReference>
<organism evidence="10 11">
    <name type="scientific">Methylomagnum ishizawai</name>
    <dbReference type="NCBI Taxonomy" id="1760988"/>
    <lineage>
        <taxon>Bacteria</taxon>
        <taxon>Pseudomonadati</taxon>
        <taxon>Pseudomonadota</taxon>
        <taxon>Gammaproteobacteria</taxon>
        <taxon>Methylococcales</taxon>
        <taxon>Methylococcaceae</taxon>
        <taxon>Methylomagnum</taxon>
    </lineage>
</organism>
<dbReference type="PRINTS" id="PR00702">
    <property type="entry name" value="ACRIFLAVINRP"/>
</dbReference>
<dbReference type="Gene3D" id="3.30.70.1320">
    <property type="entry name" value="Multidrug efflux transporter AcrB pore domain like"/>
    <property type="match status" value="1"/>
</dbReference>
<feature type="transmembrane region" description="Helical" evidence="9">
    <location>
        <begin position="393"/>
        <end position="414"/>
    </location>
</feature>
<keyword evidence="4" id="KW-1003">Cell membrane</keyword>
<evidence type="ECO:0000313" key="11">
    <source>
        <dbReference type="Proteomes" id="UP000192923"/>
    </source>
</evidence>
<evidence type="ECO:0000313" key="10">
    <source>
        <dbReference type="EMBL" id="SMF94540.1"/>
    </source>
</evidence>
<comment type="caution">
    <text evidence="9">Lacks conserved residue(s) required for the propagation of feature annotation.</text>
</comment>
<dbReference type="RefSeq" id="WP_085212008.1">
    <property type="nucleotide sequence ID" value="NZ_FXAM01000001.1"/>
</dbReference>
<feature type="transmembrane region" description="Helical" evidence="9">
    <location>
        <begin position="869"/>
        <end position="887"/>
    </location>
</feature>
<dbReference type="InterPro" id="IPR027463">
    <property type="entry name" value="AcrB_DN_DC_subdom"/>
</dbReference>
<reference evidence="10 11" key="1">
    <citation type="submission" date="2016-12" db="EMBL/GenBank/DDBJ databases">
        <authorList>
            <person name="Song W.-J."/>
            <person name="Kurnit D.M."/>
        </authorList>
    </citation>
    <scope>NUCLEOTIDE SEQUENCE [LARGE SCALE GENOMIC DNA]</scope>
    <source>
        <strain evidence="10 11">175</strain>
    </source>
</reference>
<dbReference type="AlphaFoldDB" id="A0A1Y6CWB4"/>
<evidence type="ECO:0000256" key="2">
    <source>
        <dbReference type="ARBA" id="ARBA00010942"/>
    </source>
</evidence>
<dbReference type="NCBIfam" id="TIGR00915">
    <property type="entry name" value="2A0602"/>
    <property type="match status" value="1"/>
</dbReference>
<dbReference type="GO" id="GO:0042910">
    <property type="term" value="F:xenobiotic transmembrane transporter activity"/>
    <property type="evidence" value="ECO:0007669"/>
    <property type="project" value="TreeGrafter"/>
</dbReference>
<evidence type="ECO:0000256" key="8">
    <source>
        <dbReference type="ARBA" id="ARBA00023136"/>
    </source>
</evidence>
<evidence type="ECO:0000256" key="7">
    <source>
        <dbReference type="ARBA" id="ARBA00022989"/>
    </source>
</evidence>
<feature type="transmembrane region" description="Helical" evidence="9">
    <location>
        <begin position="471"/>
        <end position="498"/>
    </location>
</feature>
<dbReference type="SUPFAM" id="SSF82866">
    <property type="entry name" value="Multidrug efflux transporter AcrB transmembrane domain"/>
    <property type="match status" value="2"/>
</dbReference>
<dbReference type="Gene3D" id="1.20.1640.10">
    <property type="entry name" value="Multidrug efflux transporter AcrB transmembrane domain"/>
    <property type="match status" value="2"/>
</dbReference>
<feature type="transmembrane region" description="Helical" evidence="9">
    <location>
        <begin position="341"/>
        <end position="360"/>
    </location>
</feature>
<keyword evidence="8 9" id="KW-0472">Membrane</keyword>
<dbReference type="EMBL" id="FXAM01000001">
    <property type="protein sequence ID" value="SMF94540.1"/>
    <property type="molecule type" value="Genomic_DNA"/>
</dbReference>
<dbReference type="PANTHER" id="PTHR32063">
    <property type="match status" value="1"/>
</dbReference>
<evidence type="ECO:0000256" key="5">
    <source>
        <dbReference type="ARBA" id="ARBA00022519"/>
    </source>
</evidence>
<feature type="transmembrane region" description="Helical" evidence="9">
    <location>
        <begin position="435"/>
        <end position="459"/>
    </location>
</feature>
<dbReference type="SUPFAM" id="SSF82693">
    <property type="entry name" value="Multidrug efflux transporter AcrB pore domain, PN1, PN2, PC1 and PC2 subdomains"/>
    <property type="match status" value="4"/>
</dbReference>
<evidence type="ECO:0000256" key="6">
    <source>
        <dbReference type="ARBA" id="ARBA00022692"/>
    </source>
</evidence>
<sequence length="1060" mass="116133">MFNIFIKRPVMAIVLSLLFLFMGGLAIRSLPISQFPDIAPPRVTISLSFPGASADVLVKSSLITIERAVNGVPGMKYIVSDATSAGEATIQIYFNLGVDPNIAMVNVKTRVDQVMSRLPNLVRLEGVIVNFVQPSMLMYVNLYSKDKNADQKFLFNYAYVSVIPEIQRVYGIAQAQILGERQYAMRIWLNPDRMRAYSVSVDEVMDAISKQSIIGRPGRLGQSTGMVAQSKEYVLVYQGWYNTPEQYENIIIRATPGGEILRIKDIAKVNLNSEFYNIYSDKDSYPSASIVLKQNYGTNASKVIEDVKAKLEELKASFPEGMDYEINYDVSRFVDASIEKVLHTLAEAFVLVTLVVFIFLGDWRSTLIPILAVPVSLVGSFAVMSAFGLSINLITLFALVLAIGIVVDDAIVVVEAVHAKMEAEHCSPFVASQKVLGEIGGAIIAITLVMTSVFVPLAFMTGPVGVFYRQFSIAMASSIIISAIVALSLAPVLCAMILKNTHGQPKRKTPISLFIDAFNYVFEKATGRYVKLLNVVVTRRIVTLLALGGFSYGIFMVNQTLPAGFIPGEDQGMIYAIIQTPPGSTIEVTNKVAQQLEAVAEKIDGVQSVSSLAGYEVLTEGRGSNAGTCVINLKDWSERKVSVQDVIRELEEKTRDFGAVVEFFQPPAVPGYGAASGLAFRLLNKDPTTDYYAFGKINDEFMAALRKRKELTGLFTFFATNYPQYELVIDNKLAMQKGVSIDKAMENLDIMIGSTYEQGFIRFNNFFKVYAQAMPEFRRFPSDVLNYYVKNDKGEMVPYSAFMTMKKQQGPNELTRYNLYNSAAIRAEPAAGYTTGDAIKTVQEVADATLPRGYSVAWEGLSFDEAARGSEALIIFVVVLVFVYLVLAAQYESFILPLAVLLSLPPGLFGSFLLLKETGLANDVYSQVGLVMLIGLLGKNAVLIVEYAVQKQAQGMSTKEAAIEGAKARFRPILMTSFAFIAGLIPLAIATGAGAVGNRTIGTSALGGMLFGTIFGVVLIPGLYYMFAKLMGSKRLISGEDVNPLTETYQYGLGDESDYD</sequence>
<comment type="subcellular location">
    <subcellularLocation>
        <location evidence="1 9">Cell inner membrane</location>
        <topology evidence="1 9">Multi-pass membrane protein</topology>
    </subcellularLocation>
</comment>
<dbReference type="InterPro" id="IPR001036">
    <property type="entry name" value="Acrflvin-R"/>
</dbReference>
<dbReference type="Gene3D" id="3.30.2090.10">
    <property type="entry name" value="Multidrug efflux transporter AcrB TolC docking domain, DN and DC subdomains"/>
    <property type="match status" value="2"/>
</dbReference>
<keyword evidence="7 9" id="KW-1133">Transmembrane helix</keyword>
<dbReference type="Gene3D" id="3.30.70.1440">
    <property type="entry name" value="Multidrug efflux transporter AcrB pore domain"/>
    <property type="match status" value="1"/>
</dbReference>
<accession>A0A1Y6CWB4</accession>
<evidence type="ECO:0000256" key="9">
    <source>
        <dbReference type="RuleBase" id="RU364070"/>
    </source>
</evidence>
<keyword evidence="3 9" id="KW-0813">Transport</keyword>